<reference evidence="4 5" key="1">
    <citation type="submission" date="2019-07" db="EMBL/GenBank/DDBJ databases">
        <authorList>
            <person name="Kim J.K."/>
            <person name="Cheong H.-M."/>
            <person name="Choi Y."/>
            <person name="Hwang K.J."/>
            <person name="Lee S."/>
            <person name="Choi C."/>
        </authorList>
    </citation>
    <scope>NUCLEOTIDE SEQUENCE [LARGE SCALE GENOMIC DNA]</scope>
    <source>
        <strain evidence="4 5">KS 22</strain>
    </source>
</reference>
<name>A0A7G5C553_9BACL</name>
<dbReference type="Proteomes" id="UP000515679">
    <property type="component" value="Chromosome"/>
</dbReference>
<evidence type="ECO:0000256" key="1">
    <source>
        <dbReference type="ARBA" id="ARBA00023002"/>
    </source>
</evidence>
<keyword evidence="1" id="KW-0560">Oxidoreductase</keyword>
<dbReference type="KEGG" id="cchl:FPL14_26600"/>
<dbReference type="GO" id="GO:0000166">
    <property type="term" value="F:nucleotide binding"/>
    <property type="evidence" value="ECO:0007669"/>
    <property type="project" value="InterPro"/>
</dbReference>
<dbReference type="InterPro" id="IPR055170">
    <property type="entry name" value="GFO_IDH_MocA-like_dom"/>
</dbReference>
<evidence type="ECO:0000313" key="5">
    <source>
        <dbReference type="Proteomes" id="UP000515679"/>
    </source>
</evidence>
<dbReference type="SUPFAM" id="SSF55347">
    <property type="entry name" value="Glyceraldehyde-3-phosphate dehydrogenase-like, C-terminal domain"/>
    <property type="match status" value="1"/>
</dbReference>
<dbReference type="PANTHER" id="PTHR43818">
    <property type="entry name" value="BCDNA.GH03377"/>
    <property type="match status" value="1"/>
</dbReference>
<feature type="domain" description="Gfo/Idh/MocA-like oxidoreductase N-terminal" evidence="2">
    <location>
        <begin position="2"/>
        <end position="136"/>
    </location>
</feature>
<dbReference type="InterPro" id="IPR050463">
    <property type="entry name" value="Gfo/Idh/MocA_oxidrdct_glycsds"/>
</dbReference>
<dbReference type="PANTHER" id="PTHR43818:SF11">
    <property type="entry name" value="BCDNA.GH03377"/>
    <property type="match status" value="1"/>
</dbReference>
<dbReference type="EMBL" id="CP041969">
    <property type="protein sequence ID" value="QMV44337.1"/>
    <property type="molecule type" value="Genomic_DNA"/>
</dbReference>
<evidence type="ECO:0000259" key="3">
    <source>
        <dbReference type="Pfam" id="PF22725"/>
    </source>
</evidence>
<sequence>MIRIGLIGLGFMGRTHLEIYDRLEKEGVQVVVTALCDVDPIKMEGGAVVGNIGSDSGSSLDFNRYRKYTSVSDMLENEQLDAVDITLPTFLHKDAAIQCLQHGVHVLCEKPMARDFQQCADMSAAAANSGRQLMIGQCLRFWPAYVRLKKLVKDQTYGKVLAASFYRGGGTPTWGAWLTNNELSGGAMLDMHVHDTDVVNWLFGRPNSVSCQARNVIPGSGYDIVSTHYQYDDGKIVNAQADWTLQGDYGFDMSFRVNFERGNIVLKDGVVRENPNEGKGFVPELSPELGYYHQLRYFVERLLQDKPIEEASPNETMDSIAIIEAEIRSANAGGAWTEIG</sequence>
<dbReference type="Pfam" id="PF01408">
    <property type="entry name" value="GFO_IDH_MocA"/>
    <property type="match status" value="1"/>
</dbReference>
<dbReference type="InterPro" id="IPR000683">
    <property type="entry name" value="Gfo/Idh/MocA-like_OxRdtase_N"/>
</dbReference>
<dbReference type="RefSeq" id="WP_182300572.1">
    <property type="nucleotide sequence ID" value="NZ_CP041969.1"/>
</dbReference>
<keyword evidence="5" id="KW-1185">Reference proteome</keyword>
<dbReference type="Gene3D" id="3.30.360.10">
    <property type="entry name" value="Dihydrodipicolinate Reductase, domain 2"/>
    <property type="match status" value="1"/>
</dbReference>
<evidence type="ECO:0000259" key="2">
    <source>
        <dbReference type="Pfam" id="PF01408"/>
    </source>
</evidence>
<dbReference type="Pfam" id="PF22725">
    <property type="entry name" value="GFO_IDH_MocA_C3"/>
    <property type="match status" value="1"/>
</dbReference>
<protein>
    <submittedName>
        <fullName evidence="4">Gfo/Idh/MocA family oxidoreductase</fullName>
    </submittedName>
</protein>
<dbReference type="GO" id="GO:0016491">
    <property type="term" value="F:oxidoreductase activity"/>
    <property type="evidence" value="ECO:0007669"/>
    <property type="project" value="UniProtKB-KW"/>
</dbReference>
<dbReference type="AlphaFoldDB" id="A0A7G5C553"/>
<dbReference type="InterPro" id="IPR036291">
    <property type="entry name" value="NAD(P)-bd_dom_sf"/>
</dbReference>
<evidence type="ECO:0000313" key="4">
    <source>
        <dbReference type="EMBL" id="QMV44337.1"/>
    </source>
</evidence>
<organism evidence="4 5">
    <name type="scientific">Cohnella cholangitidis</name>
    <dbReference type="NCBI Taxonomy" id="2598458"/>
    <lineage>
        <taxon>Bacteria</taxon>
        <taxon>Bacillati</taxon>
        <taxon>Bacillota</taxon>
        <taxon>Bacilli</taxon>
        <taxon>Bacillales</taxon>
        <taxon>Paenibacillaceae</taxon>
        <taxon>Cohnella</taxon>
    </lineage>
</organism>
<feature type="domain" description="GFO/IDH/MocA-like oxidoreductase" evidence="3">
    <location>
        <begin position="145"/>
        <end position="264"/>
    </location>
</feature>
<dbReference type="Gene3D" id="3.40.50.720">
    <property type="entry name" value="NAD(P)-binding Rossmann-like Domain"/>
    <property type="match status" value="1"/>
</dbReference>
<proteinExistence type="predicted"/>
<dbReference type="SUPFAM" id="SSF51735">
    <property type="entry name" value="NAD(P)-binding Rossmann-fold domains"/>
    <property type="match status" value="1"/>
</dbReference>
<accession>A0A7G5C553</accession>
<gene>
    <name evidence="4" type="ORF">FPL14_26600</name>
</gene>